<evidence type="ECO:0000313" key="1">
    <source>
        <dbReference type="EMBL" id="GME70187.1"/>
    </source>
</evidence>
<gene>
    <name evidence="1" type="ORF">Amon02_000008200</name>
</gene>
<sequence length="226" mass="26254">MPKHQIKTPNEQLSSPYIRLFSYPTPNNEKVTILLELLNLDYYSYQLDLFSESTEQYEEWYTKVNPIGRIPAIEHANANGTKTNVFESAAILQYLSDKFDKKRQFSYGSDSPHYYVQQEWLCWFMTSLEPLMTKQFRQLLIEANPDMVVVEQAAKDAVKHMQFFEKRLKKNCTGFLVGDHLSLADILAYPWFCSAVVPLDGEKYPAMKSWVDAIGDIKEVKIAMKK</sequence>
<organism evidence="1 2">
    <name type="scientific">Ambrosiozyma monospora</name>
    <name type="common">Yeast</name>
    <name type="synonym">Endomycopsis monosporus</name>
    <dbReference type="NCBI Taxonomy" id="43982"/>
    <lineage>
        <taxon>Eukaryota</taxon>
        <taxon>Fungi</taxon>
        <taxon>Dikarya</taxon>
        <taxon>Ascomycota</taxon>
        <taxon>Saccharomycotina</taxon>
        <taxon>Pichiomycetes</taxon>
        <taxon>Pichiales</taxon>
        <taxon>Pichiaceae</taxon>
        <taxon>Ambrosiozyma</taxon>
    </lineage>
</organism>
<protein>
    <submittedName>
        <fullName evidence="1">Unnamed protein product</fullName>
    </submittedName>
</protein>
<accession>A0ACB5SRH2</accession>
<proteinExistence type="predicted"/>
<keyword evidence="2" id="KW-1185">Reference proteome</keyword>
<reference evidence="1" key="1">
    <citation type="submission" date="2023-04" db="EMBL/GenBank/DDBJ databases">
        <title>Ambrosiozyma monospora NBRC 10751.</title>
        <authorList>
            <person name="Ichikawa N."/>
            <person name="Sato H."/>
            <person name="Tonouchi N."/>
        </authorList>
    </citation>
    <scope>NUCLEOTIDE SEQUENCE</scope>
    <source>
        <strain evidence="1">NBRC 10751</strain>
    </source>
</reference>
<dbReference type="EMBL" id="BSXS01000003">
    <property type="protein sequence ID" value="GME70187.1"/>
    <property type="molecule type" value="Genomic_DNA"/>
</dbReference>
<comment type="caution">
    <text evidence="1">The sequence shown here is derived from an EMBL/GenBank/DDBJ whole genome shotgun (WGS) entry which is preliminary data.</text>
</comment>
<name>A0ACB5SRH2_AMBMO</name>
<evidence type="ECO:0000313" key="2">
    <source>
        <dbReference type="Proteomes" id="UP001165064"/>
    </source>
</evidence>
<dbReference type="Proteomes" id="UP001165064">
    <property type="component" value="Unassembled WGS sequence"/>
</dbReference>